<evidence type="ECO:0000313" key="2">
    <source>
        <dbReference type="Proteomes" id="UP000239757"/>
    </source>
</evidence>
<organism evidence="1 2">
    <name type="scientific">Gossypium barbadense</name>
    <name type="common">Sea Island cotton</name>
    <name type="synonym">Hibiscus barbadensis</name>
    <dbReference type="NCBI Taxonomy" id="3634"/>
    <lineage>
        <taxon>Eukaryota</taxon>
        <taxon>Viridiplantae</taxon>
        <taxon>Streptophyta</taxon>
        <taxon>Embryophyta</taxon>
        <taxon>Tracheophyta</taxon>
        <taxon>Spermatophyta</taxon>
        <taxon>Magnoliopsida</taxon>
        <taxon>eudicotyledons</taxon>
        <taxon>Gunneridae</taxon>
        <taxon>Pentapetalae</taxon>
        <taxon>rosids</taxon>
        <taxon>malvids</taxon>
        <taxon>Malvales</taxon>
        <taxon>Malvaceae</taxon>
        <taxon>Malvoideae</taxon>
        <taxon>Gossypium</taxon>
    </lineage>
</organism>
<proteinExistence type="predicted"/>
<dbReference type="EMBL" id="KZ664486">
    <property type="protein sequence ID" value="PPS05276.1"/>
    <property type="molecule type" value="Genomic_DNA"/>
</dbReference>
<dbReference type="OrthoDB" id="994845at2759"/>
<reference evidence="1 2" key="1">
    <citation type="submission" date="2015-01" db="EMBL/GenBank/DDBJ databases">
        <title>Genome of allotetraploid Gossypium barbadense reveals genomic plasticity and fiber elongation in cotton evolution.</title>
        <authorList>
            <person name="Chen X."/>
            <person name="Liu X."/>
            <person name="Zhao B."/>
            <person name="Zheng H."/>
            <person name="Hu Y."/>
            <person name="Lu G."/>
            <person name="Yang C."/>
            <person name="Chen J."/>
            <person name="Shan C."/>
            <person name="Zhang L."/>
            <person name="Zhou Y."/>
            <person name="Wang L."/>
            <person name="Guo W."/>
            <person name="Bai Y."/>
            <person name="Ruan J."/>
            <person name="Shangguan X."/>
            <person name="Mao Y."/>
            <person name="Jiang J."/>
            <person name="Zhu Y."/>
            <person name="Lei J."/>
            <person name="Kang H."/>
            <person name="Chen S."/>
            <person name="He X."/>
            <person name="Wang R."/>
            <person name="Wang Y."/>
            <person name="Chen J."/>
            <person name="Wang L."/>
            <person name="Yu S."/>
            <person name="Wang B."/>
            <person name="Wei J."/>
            <person name="Song S."/>
            <person name="Lu X."/>
            <person name="Gao Z."/>
            <person name="Gu W."/>
            <person name="Deng X."/>
            <person name="Ma D."/>
            <person name="Wang S."/>
            <person name="Liang W."/>
            <person name="Fang L."/>
            <person name="Cai C."/>
            <person name="Zhu X."/>
            <person name="Zhou B."/>
            <person name="Zhang Y."/>
            <person name="Chen Z."/>
            <person name="Xu S."/>
            <person name="Zhu R."/>
            <person name="Wang S."/>
            <person name="Zhang T."/>
            <person name="Zhao G."/>
        </authorList>
    </citation>
    <scope>NUCLEOTIDE SEQUENCE [LARGE SCALE GENOMIC DNA]</scope>
    <source>
        <strain evidence="2">cv. Xinhai21</strain>
        <tissue evidence="1">Leaf</tissue>
    </source>
</reference>
<dbReference type="AlphaFoldDB" id="A0A2P5XPK0"/>
<gene>
    <name evidence="1" type="ORF">GOBAR_AA15387</name>
</gene>
<evidence type="ECO:0000313" key="1">
    <source>
        <dbReference type="EMBL" id="PPS05276.1"/>
    </source>
</evidence>
<protein>
    <submittedName>
        <fullName evidence="1">Uncharacterized protein</fullName>
    </submittedName>
</protein>
<sequence length="128" mass="14173">MRLVKIFGHLKYVQQKGVINSVRDSGDARIRSSDAAAWVEVKNSATTTRNGSIVQVWRMCRDAFIPSSDPISTTDAYATSWYIFRGTFIPSTLHPHFDDVDVNADINVEACTNIDGNIIIVINANIDA</sequence>
<dbReference type="Proteomes" id="UP000239757">
    <property type="component" value="Unassembled WGS sequence"/>
</dbReference>
<accession>A0A2P5XPK0</accession>
<name>A0A2P5XPK0_GOSBA</name>